<evidence type="ECO:0000256" key="1">
    <source>
        <dbReference type="SAM" id="MobiDB-lite"/>
    </source>
</evidence>
<comment type="caution">
    <text evidence="2">The sequence shown here is derived from an EMBL/GenBank/DDBJ whole genome shotgun (WGS) entry which is preliminary data.</text>
</comment>
<proteinExistence type="predicted"/>
<organism evidence="2 3">
    <name type="scientific">Mycolicibacterium fortuitum subsp. acetamidolyticum</name>
    <dbReference type="NCBI Taxonomy" id="144550"/>
    <lineage>
        <taxon>Bacteria</taxon>
        <taxon>Bacillati</taxon>
        <taxon>Actinomycetota</taxon>
        <taxon>Actinomycetes</taxon>
        <taxon>Mycobacteriales</taxon>
        <taxon>Mycobacteriaceae</taxon>
        <taxon>Mycolicibacterium</taxon>
    </lineage>
</organism>
<protein>
    <submittedName>
        <fullName evidence="2">Uncharacterized protein</fullName>
    </submittedName>
</protein>
<dbReference type="Proteomes" id="UP000069705">
    <property type="component" value="Unassembled WGS sequence"/>
</dbReference>
<evidence type="ECO:0000313" key="2">
    <source>
        <dbReference type="EMBL" id="GAT01405.1"/>
    </source>
</evidence>
<gene>
    <name evidence="2" type="ORF">RMCFA_1519</name>
</gene>
<reference evidence="2 3" key="1">
    <citation type="journal article" date="2016" name="Genome Announc.">
        <title>Draft Genome Sequences of Five Rapidly Growing Mycobacterium Species, M. thermoresistibile, M. fortuitum subsp. acetamidolyticum, M. canariasense, M. brisbanense, and M. novocastrense.</title>
        <authorList>
            <person name="Katahira K."/>
            <person name="Ogura Y."/>
            <person name="Gotoh Y."/>
            <person name="Hayashi T."/>
        </authorList>
    </citation>
    <scope>NUCLEOTIDE SEQUENCE [LARGE SCALE GENOMIC DNA]</scope>
    <source>
        <strain evidence="2 3">JCM6368</strain>
    </source>
</reference>
<name>A0A117IDN7_MYCFO</name>
<dbReference type="AlphaFoldDB" id="A0A117IDN7"/>
<sequence length="204" mass="23270">MLRAMPKKIDGPHDWSDPPKNWAEKQAHRVALEVRRLRGKRPVQWLADRTREVGSPVTRSVISDLELGRRRYVTTAEVTVLAYALNTRPIALLFPPPYDEQIDIVPGLPALKLAAVEDFCDNHPTVTGLSSPVDAEQNLHPLRVARLIAEWEAKRRDALIRLQSAKKEEDPSVREALEQRYRVEVDWAEQTLEAMKESRDRDGG</sequence>
<feature type="compositionally biased region" description="Basic and acidic residues" evidence="1">
    <location>
        <begin position="7"/>
        <end position="22"/>
    </location>
</feature>
<feature type="region of interest" description="Disordered" evidence="1">
    <location>
        <begin position="1"/>
        <end position="22"/>
    </location>
</feature>
<evidence type="ECO:0000313" key="3">
    <source>
        <dbReference type="Proteomes" id="UP000069705"/>
    </source>
</evidence>
<accession>A0A117IDN7</accession>
<reference evidence="3" key="2">
    <citation type="submission" date="2016-02" db="EMBL/GenBank/DDBJ databases">
        <title>Draft genome sequence of five rapidly growing Mycobacterium species.</title>
        <authorList>
            <person name="Katahira K."/>
            <person name="Gotou Y."/>
            <person name="Iida K."/>
            <person name="Ogura Y."/>
            <person name="Hayashi T."/>
        </authorList>
    </citation>
    <scope>NUCLEOTIDE SEQUENCE [LARGE SCALE GENOMIC DNA]</scope>
    <source>
        <strain evidence="3">JCM6368</strain>
    </source>
</reference>
<dbReference type="EMBL" id="BCSZ01000013">
    <property type="protein sequence ID" value="GAT01405.1"/>
    <property type="molecule type" value="Genomic_DNA"/>
</dbReference>